<comment type="caution">
    <text evidence="1">The sequence shown here is derived from an EMBL/GenBank/DDBJ whole genome shotgun (WGS) entry which is preliminary data.</text>
</comment>
<dbReference type="Pfam" id="PF11167">
    <property type="entry name" value="DUF2953"/>
    <property type="match status" value="1"/>
</dbReference>
<accession>A0ABW2NSE0</accession>
<protein>
    <submittedName>
        <fullName evidence="1">DUF2953 domain-containing protein</fullName>
    </submittedName>
</protein>
<reference evidence="2" key="1">
    <citation type="journal article" date="2019" name="Int. J. Syst. Evol. Microbiol.">
        <title>The Global Catalogue of Microorganisms (GCM) 10K type strain sequencing project: providing services to taxonomists for standard genome sequencing and annotation.</title>
        <authorList>
            <consortium name="The Broad Institute Genomics Platform"/>
            <consortium name="The Broad Institute Genome Sequencing Center for Infectious Disease"/>
            <person name="Wu L."/>
            <person name="Ma J."/>
        </authorList>
    </citation>
    <scope>NUCLEOTIDE SEQUENCE [LARGE SCALE GENOMIC DNA]</scope>
    <source>
        <strain evidence="2">NBRC 106396</strain>
    </source>
</reference>
<dbReference type="Proteomes" id="UP001596549">
    <property type="component" value="Unassembled WGS sequence"/>
</dbReference>
<organism evidence="1 2">
    <name type="scientific">Fictibacillus iocasae</name>
    <dbReference type="NCBI Taxonomy" id="2715437"/>
    <lineage>
        <taxon>Bacteria</taxon>
        <taxon>Bacillati</taxon>
        <taxon>Bacillota</taxon>
        <taxon>Bacilli</taxon>
        <taxon>Bacillales</taxon>
        <taxon>Fictibacillaceae</taxon>
        <taxon>Fictibacillus</taxon>
    </lineage>
</organism>
<gene>
    <name evidence="1" type="ORF">ACFQPF_17160</name>
</gene>
<evidence type="ECO:0000313" key="2">
    <source>
        <dbReference type="Proteomes" id="UP001596549"/>
    </source>
</evidence>
<dbReference type="InterPro" id="IPR021338">
    <property type="entry name" value="DUF2953"/>
</dbReference>
<evidence type="ECO:0000313" key="1">
    <source>
        <dbReference type="EMBL" id="MFC7373371.1"/>
    </source>
</evidence>
<proteinExistence type="predicted"/>
<dbReference type="EMBL" id="JBHTCP010000051">
    <property type="protein sequence ID" value="MFC7373371.1"/>
    <property type="molecule type" value="Genomic_DNA"/>
</dbReference>
<sequence length="226" mass="25768">MMLWTMAIFTTVIFFIVLWHSRVSVEFDLAGGGQPSMEMTVTLRMWRIFSHTKSFSGSGSALDEEGIRYTEKDINSRHKEKTKKKKTTYTRLASRFHHMYSEYQHVKRLGAILGSFLQNVRVSSFKWETVIGTGDASSTAKMAGVLWSVKGMFINLLHTFLSVKKEPIIEVHPLFSHAFTKTHVSGMFSFKIGHAIVVMLRLMRARRQSRIKPNRSSNAMTGGIET</sequence>
<dbReference type="RefSeq" id="WP_379751223.1">
    <property type="nucleotide sequence ID" value="NZ_JBHTCP010000051.1"/>
</dbReference>
<name>A0ABW2NSE0_9BACL</name>
<keyword evidence="2" id="KW-1185">Reference proteome</keyword>